<dbReference type="InterPro" id="IPR013762">
    <property type="entry name" value="Integrase-like_cat_sf"/>
</dbReference>
<protein>
    <submittedName>
        <fullName evidence="7">Integrase</fullName>
    </submittedName>
</protein>
<dbReference type="InterPro" id="IPR002104">
    <property type="entry name" value="Integrase_catalytic"/>
</dbReference>
<accession>A0ABQ0U8D7</accession>
<dbReference type="Gene3D" id="1.10.150.130">
    <property type="match status" value="1"/>
</dbReference>
<dbReference type="PANTHER" id="PTHR30349:SF93">
    <property type="entry name" value="FELS-2 PROPHAGE PROTEIN"/>
    <property type="match status" value="1"/>
</dbReference>
<dbReference type="InterPro" id="IPR057084">
    <property type="entry name" value="Int_N"/>
</dbReference>
<feature type="domain" description="Core-binding (CB)" evidence="6">
    <location>
        <begin position="59"/>
        <end position="138"/>
    </location>
</feature>
<dbReference type="Proteomes" id="UP000321121">
    <property type="component" value="Unassembled WGS sequence"/>
</dbReference>
<dbReference type="RefSeq" id="WP_146910393.1">
    <property type="nucleotide sequence ID" value="NZ_BJUS01000068.1"/>
</dbReference>
<evidence type="ECO:0000313" key="7">
    <source>
        <dbReference type="EMBL" id="GEK74687.1"/>
    </source>
</evidence>
<evidence type="ECO:0000256" key="4">
    <source>
        <dbReference type="PROSITE-ProRule" id="PRU01248"/>
    </source>
</evidence>
<organism evidence="7 8">
    <name type="scientific">Halomonas halophila</name>
    <dbReference type="NCBI Taxonomy" id="29573"/>
    <lineage>
        <taxon>Bacteria</taxon>
        <taxon>Pseudomonadati</taxon>
        <taxon>Pseudomonadota</taxon>
        <taxon>Gammaproteobacteria</taxon>
        <taxon>Oceanospirillales</taxon>
        <taxon>Halomonadaceae</taxon>
        <taxon>Halomonas</taxon>
    </lineage>
</organism>
<evidence type="ECO:0000256" key="3">
    <source>
        <dbReference type="ARBA" id="ARBA00023172"/>
    </source>
</evidence>
<keyword evidence="3" id="KW-0233">DNA recombination</keyword>
<evidence type="ECO:0000256" key="1">
    <source>
        <dbReference type="ARBA" id="ARBA00022908"/>
    </source>
</evidence>
<dbReference type="EMBL" id="BJUS01000068">
    <property type="protein sequence ID" value="GEK74687.1"/>
    <property type="molecule type" value="Genomic_DNA"/>
</dbReference>
<proteinExistence type="predicted"/>
<evidence type="ECO:0000259" key="5">
    <source>
        <dbReference type="PROSITE" id="PS51898"/>
    </source>
</evidence>
<dbReference type="CDD" id="cd00796">
    <property type="entry name" value="INT_Rci_Hp1_C"/>
    <property type="match status" value="1"/>
</dbReference>
<dbReference type="Pfam" id="PF00589">
    <property type="entry name" value="Phage_integrase"/>
    <property type="match status" value="2"/>
</dbReference>
<dbReference type="Gene3D" id="1.10.443.10">
    <property type="entry name" value="Intergrase catalytic core"/>
    <property type="match status" value="1"/>
</dbReference>
<evidence type="ECO:0000259" key="6">
    <source>
        <dbReference type="PROSITE" id="PS51900"/>
    </source>
</evidence>
<dbReference type="InterPro" id="IPR044068">
    <property type="entry name" value="CB"/>
</dbReference>
<dbReference type="Pfam" id="PF24624">
    <property type="entry name" value="Int_N"/>
    <property type="match status" value="1"/>
</dbReference>
<dbReference type="InterPro" id="IPR010998">
    <property type="entry name" value="Integrase_recombinase_N"/>
</dbReference>
<reference evidence="7 8" key="1">
    <citation type="submission" date="2019-07" db="EMBL/GenBank/DDBJ databases">
        <title>Whole genome shotgun sequence of Halomonas halophila NBRC 102604.</title>
        <authorList>
            <person name="Hosoyama A."/>
            <person name="Uohara A."/>
            <person name="Ohji S."/>
            <person name="Ichikawa N."/>
        </authorList>
    </citation>
    <scope>NUCLEOTIDE SEQUENCE [LARGE SCALE GENOMIC DNA]</scope>
    <source>
        <strain evidence="7 8">NBRC 102604</strain>
    </source>
</reference>
<dbReference type="PROSITE" id="PS51898">
    <property type="entry name" value="TYR_RECOMBINASE"/>
    <property type="match status" value="1"/>
</dbReference>
<dbReference type="PROSITE" id="PS51900">
    <property type="entry name" value="CB"/>
    <property type="match status" value="1"/>
</dbReference>
<evidence type="ECO:0000256" key="2">
    <source>
        <dbReference type="ARBA" id="ARBA00023125"/>
    </source>
</evidence>
<keyword evidence="8" id="KW-1185">Reference proteome</keyword>
<dbReference type="PANTHER" id="PTHR30349">
    <property type="entry name" value="PHAGE INTEGRASE-RELATED"/>
    <property type="match status" value="1"/>
</dbReference>
<dbReference type="SUPFAM" id="SSF56349">
    <property type="entry name" value="DNA breaking-rejoining enzymes"/>
    <property type="match status" value="1"/>
</dbReference>
<dbReference type="InterPro" id="IPR011010">
    <property type="entry name" value="DNA_brk_join_enz"/>
</dbReference>
<name>A0ABQ0U8D7_9GAMM</name>
<keyword evidence="1" id="KW-0229">DNA integration</keyword>
<comment type="caution">
    <text evidence="7">The sequence shown here is derived from an EMBL/GenBank/DDBJ whole genome shotgun (WGS) entry which is preliminary data.</text>
</comment>
<dbReference type="InterPro" id="IPR050090">
    <property type="entry name" value="Tyrosine_recombinase_XerCD"/>
</dbReference>
<sequence length="329" mass="37895">MSIKKVPTGWQVDVWPEGRYGKRVRKILKSKGEAKRFEDYVKGKATMGEPYMPPKRDRRRLLDLVQYWYDMHGSTLRDNHSRLNKLRQLAGQMGNPIASSITPSDAARFRQQRLEQGLSPNTVNHDVSYLRAVFNFAIRMDEWHGDNPFAKLKALPIPERAPSYLTPEQIDALFHELRQSRNHDVVLIASICLTTGARWSEAQTLRAEYVRQQRITFANTKNGRTRTVPIGKDLYQQLLEHGPRMGRLFQRDAYLAFTRALERSGIELPQGQRTHVLRHTFASHFMMNGGNLLTLQKILGHQSIQMTMRYAHLSPDHLSEAVKFGPKAP</sequence>
<keyword evidence="2 4" id="KW-0238">DNA-binding</keyword>
<evidence type="ECO:0000313" key="8">
    <source>
        <dbReference type="Proteomes" id="UP000321121"/>
    </source>
</evidence>
<gene>
    <name evidence="7" type="ORF">HHA04nite_32310</name>
</gene>
<feature type="domain" description="Tyr recombinase" evidence="5">
    <location>
        <begin position="160"/>
        <end position="323"/>
    </location>
</feature>